<evidence type="ECO:0000256" key="1">
    <source>
        <dbReference type="ARBA" id="ARBA00010873"/>
    </source>
</evidence>
<reference evidence="4 5" key="1">
    <citation type="submission" date="2015-01" db="EMBL/GenBank/DDBJ databases">
        <title>Genome of Sphingomonas taxi strain 30a.</title>
        <authorList>
            <person name="Eevers N."/>
            <person name="Van Hamme J."/>
            <person name="Bottos E."/>
            <person name="Weyens N."/>
            <person name="Vangronsveld J."/>
        </authorList>
    </citation>
    <scope>NUCLEOTIDE SEQUENCE [LARGE SCALE GENOMIC DNA]</scope>
    <source>
        <strain evidence="4 5">30a</strain>
    </source>
</reference>
<comment type="similarity">
    <text evidence="1">Belongs to the MobA/MobL family.</text>
</comment>
<gene>
    <name evidence="4" type="ORF">SR41_18005</name>
</gene>
<evidence type="ECO:0000259" key="3">
    <source>
        <dbReference type="Pfam" id="PF03389"/>
    </source>
</evidence>
<dbReference type="NCBIfam" id="NF041496">
    <property type="entry name" value="MobQ"/>
    <property type="match status" value="1"/>
</dbReference>
<dbReference type="InterPro" id="IPR005053">
    <property type="entry name" value="MobA_MobL"/>
</dbReference>
<evidence type="ECO:0000256" key="2">
    <source>
        <dbReference type="ARBA" id="ARBA00022971"/>
    </source>
</evidence>
<name>A0A0D1JX72_9SPHN</name>
<dbReference type="PATRIC" id="fig|1549858.7.peg.3860"/>
<dbReference type="Pfam" id="PF03389">
    <property type="entry name" value="MobA_MobL"/>
    <property type="match status" value="1"/>
</dbReference>
<evidence type="ECO:0000313" key="4">
    <source>
        <dbReference type="EMBL" id="KIU25838.1"/>
    </source>
</evidence>
<dbReference type="EMBL" id="JXTP01000101">
    <property type="protein sequence ID" value="KIU25838.1"/>
    <property type="molecule type" value="Genomic_DNA"/>
</dbReference>
<sequence length="406" mass="45884">MRGDGELHLAVKTVGRSAGRSATAAAAYRAGVEIADERTGIVHDYTRKQGIEHREIVAPADAPDWVQDRVALWNAAERAETRKNSTVAREYEIALPAELSADERRDLALGLAREISERHGVAVDVAIHAPGRQGDQRNHHAHLLTTTRRIGAEGLGEKTRELDQKTSGEVERWRARFAEMQNAALERAQVHERVDHRSFQRQGIEQEATVHMGPGVVAMERRAERAAQREGREHVPATKVGQHNAGVLERRGLRQYIDRGTEWLRDVGQRVSHRLHGFAATLSGAVDRDRREAADAQRRDQLAAERAREVAQERQQARERERVAERFRTIAARREAGAHGYGDQSSDWRATPEALRKAVDAYNGADQHTKDLYIERIQREPQMARAVDQQLRDRELVLQRDRGLSR</sequence>
<dbReference type="AlphaFoldDB" id="A0A0D1JX72"/>
<accession>A0A0D1JX72</accession>
<evidence type="ECO:0000313" key="5">
    <source>
        <dbReference type="Proteomes" id="UP000033203"/>
    </source>
</evidence>
<organism evidence="4 5">
    <name type="scientific">Sphingomonas melonis</name>
    <dbReference type="NCBI Taxonomy" id="152682"/>
    <lineage>
        <taxon>Bacteria</taxon>
        <taxon>Pseudomonadati</taxon>
        <taxon>Pseudomonadota</taxon>
        <taxon>Alphaproteobacteria</taxon>
        <taxon>Sphingomonadales</taxon>
        <taxon>Sphingomonadaceae</taxon>
        <taxon>Sphingomonas</taxon>
    </lineage>
</organism>
<proteinExistence type="inferred from homology"/>
<keyword evidence="2" id="KW-0184">Conjugation</keyword>
<dbReference type="Gene3D" id="3.30.930.30">
    <property type="match status" value="1"/>
</dbReference>
<comment type="caution">
    <text evidence="4">The sequence shown here is derived from an EMBL/GenBank/DDBJ whole genome shotgun (WGS) entry which is preliminary data.</text>
</comment>
<feature type="domain" description="MobA/MobL protein" evidence="3">
    <location>
        <begin position="20"/>
        <end position="222"/>
    </location>
</feature>
<protein>
    <submittedName>
        <fullName evidence="4">Conjugal transfer protein TraA</fullName>
    </submittedName>
</protein>
<dbReference type="Proteomes" id="UP000033203">
    <property type="component" value="Unassembled WGS sequence"/>
</dbReference>